<keyword evidence="3 8" id="KW-0863">Zinc-finger</keyword>
<dbReference type="InterPro" id="IPR036443">
    <property type="entry name" value="Znf_RanBP2_sf"/>
</dbReference>
<organism evidence="11">
    <name type="scientific">Notodromas monacha</name>
    <dbReference type="NCBI Taxonomy" id="399045"/>
    <lineage>
        <taxon>Eukaryota</taxon>
        <taxon>Metazoa</taxon>
        <taxon>Ecdysozoa</taxon>
        <taxon>Arthropoda</taxon>
        <taxon>Crustacea</taxon>
        <taxon>Oligostraca</taxon>
        <taxon>Ostracoda</taxon>
        <taxon>Podocopa</taxon>
        <taxon>Podocopida</taxon>
        <taxon>Cypridocopina</taxon>
        <taxon>Cypridoidea</taxon>
        <taxon>Cyprididae</taxon>
        <taxon>Notodromas</taxon>
    </lineage>
</organism>
<dbReference type="PANTHER" id="PTHR12920:SF4">
    <property type="entry name" value="GEO03726P1"/>
    <property type="match status" value="1"/>
</dbReference>
<evidence type="ECO:0000256" key="2">
    <source>
        <dbReference type="ARBA" id="ARBA00022723"/>
    </source>
</evidence>
<dbReference type="Pfam" id="PF17219">
    <property type="entry name" value="YAF2_RYBP"/>
    <property type="match status" value="1"/>
</dbReference>
<dbReference type="AlphaFoldDB" id="A0A7R9BZ80"/>
<evidence type="ECO:0000256" key="9">
    <source>
        <dbReference type="SAM" id="MobiDB-lite"/>
    </source>
</evidence>
<feature type="region of interest" description="Disordered" evidence="9">
    <location>
        <begin position="141"/>
        <end position="201"/>
    </location>
</feature>
<evidence type="ECO:0000256" key="7">
    <source>
        <dbReference type="ARBA" id="ARBA00023242"/>
    </source>
</evidence>
<dbReference type="InterPro" id="IPR039958">
    <property type="entry name" value="RYBP/YAF2"/>
</dbReference>
<dbReference type="InterPro" id="IPR033774">
    <property type="entry name" value="YAF2_RYBP"/>
</dbReference>
<dbReference type="InterPro" id="IPR001876">
    <property type="entry name" value="Znf_RanBP2"/>
</dbReference>
<dbReference type="EMBL" id="OA886883">
    <property type="protein sequence ID" value="CAD7283114.1"/>
    <property type="molecule type" value="Genomic_DNA"/>
</dbReference>
<evidence type="ECO:0000313" key="11">
    <source>
        <dbReference type="EMBL" id="CAD7283114.1"/>
    </source>
</evidence>
<feature type="compositionally biased region" description="Low complexity" evidence="9">
    <location>
        <begin position="191"/>
        <end position="201"/>
    </location>
</feature>
<evidence type="ECO:0000256" key="1">
    <source>
        <dbReference type="ARBA" id="ARBA00004123"/>
    </source>
</evidence>
<dbReference type="PROSITE" id="PS50199">
    <property type="entry name" value="ZF_RANBP2_2"/>
    <property type="match status" value="1"/>
</dbReference>
<evidence type="ECO:0000256" key="4">
    <source>
        <dbReference type="ARBA" id="ARBA00022833"/>
    </source>
</evidence>
<feature type="domain" description="RanBP2-type" evidence="10">
    <location>
        <begin position="9"/>
        <end position="38"/>
    </location>
</feature>
<keyword evidence="4" id="KW-0862">Zinc</keyword>
<keyword evidence="7" id="KW-0539">Nucleus</keyword>
<dbReference type="GO" id="GO:0003677">
    <property type="term" value="F:DNA binding"/>
    <property type="evidence" value="ECO:0007669"/>
    <property type="project" value="TreeGrafter"/>
</dbReference>
<evidence type="ECO:0000313" key="12">
    <source>
        <dbReference type="Proteomes" id="UP000678499"/>
    </source>
</evidence>
<evidence type="ECO:0000256" key="3">
    <source>
        <dbReference type="ARBA" id="ARBA00022771"/>
    </source>
</evidence>
<name>A0A7R9BZ80_9CRUS</name>
<gene>
    <name evidence="11" type="ORF">NMOB1V02_LOCUS10732</name>
</gene>
<evidence type="ECO:0000256" key="6">
    <source>
        <dbReference type="ARBA" id="ARBA00023163"/>
    </source>
</evidence>
<evidence type="ECO:0000256" key="8">
    <source>
        <dbReference type="PROSITE-ProRule" id="PRU00322"/>
    </source>
</evidence>
<dbReference type="PANTHER" id="PTHR12920">
    <property type="entry name" value="RYBP AND YAF2-RELATED"/>
    <property type="match status" value="1"/>
</dbReference>
<dbReference type="SMART" id="SM00547">
    <property type="entry name" value="ZnF_RBZ"/>
    <property type="match status" value="1"/>
</dbReference>
<dbReference type="Pfam" id="PF00641">
    <property type="entry name" value="Zn_ribbon_RanBP"/>
    <property type="match status" value="1"/>
</dbReference>
<feature type="compositionally biased region" description="Polar residues" evidence="9">
    <location>
        <begin position="145"/>
        <end position="157"/>
    </location>
</feature>
<evidence type="ECO:0000259" key="10">
    <source>
        <dbReference type="PROSITE" id="PS50199"/>
    </source>
</evidence>
<accession>A0A7R9BZ80</accession>
<keyword evidence="6" id="KW-0804">Transcription</keyword>
<comment type="subcellular location">
    <subcellularLocation>
        <location evidence="1">Nucleus</location>
    </subcellularLocation>
</comment>
<dbReference type="GO" id="GO:0045893">
    <property type="term" value="P:positive regulation of DNA-templated transcription"/>
    <property type="evidence" value="ECO:0007669"/>
    <property type="project" value="InterPro"/>
</dbReference>
<feature type="region of interest" description="Disordered" evidence="9">
    <location>
        <begin position="35"/>
        <end position="121"/>
    </location>
</feature>
<dbReference type="SUPFAM" id="SSF90209">
    <property type="entry name" value="Ran binding protein zinc finger-like"/>
    <property type="match status" value="1"/>
</dbReference>
<feature type="compositionally biased region" description="Basic and acidic residues" evidence="9">
    <location>
        <begin position="92"/>
        <end position="104"/>
    </location>
</feature>
<dbReference type="PROSITE" id="PS01358">
    <property type="entry name" value="ZF_RANBP2_1"/>
    <property type="match status" value="1"/>
</dbReference>
<evidence type="ECO:0000256" key="5">
    <source>
        <dbReference type="ARBA" id="ARBA00023015"/>
    </source>
</evidence>
<dbReference type="GO" id="GO:0003712">
    <property type="term" value="F:transcription coregulator activity"/>
    <property type="evidence" value="ECO:0007669"/>
    <property type="project" value="TreeGrafter"/>
</dbReference>
<dbReference type="GO" id="GO:0005634">
    <property type="term" value="C:nucleus"/>
    <property type="evidence" value="ECO:0007669"/>
    <property type="project" value="UniProtKB-SubCell"/>
</dbReference>
<proteinExistence type="predicted"/>
<keyword evidence="5" id="KW-0805">Transcription regulation</keyword>
<sequence>MSKRQKILEESLWECTVCTYRNKAEAFKCLMCDTRKGTSTRKPRLNPQVAAQLFNPSSSQPVKPKKEAVNQSPAASSLSPTPTPVQNGTTAKELRKPREPEKRITAKGARGRWKNIDRTSGRKREVTVNNVTVVFTEFQPKVKRSPSSDVSDKSITPSPGRKAANGLHNLRGGINSSNLSSHSSSRREASHTSSGDSRSSS</sequence>
<dbReference type="OrthoDB" id="10063208at2759"/>
<dbReference type="Proteomes" id="UP000678499">
    <property type="component" value="Unassembled WGS sequence"/>
</dbReference>
<keyword evidence="2" id="KW-0479">Metal-binding</keyword>
<protein>
    <recommendedName>
        <fullName evidence="10">RanBP2-type domain-containing protein</fullName>
    </recommendedName>
</protein>
<dbReference type="Gene3D" id="4.10.1060.10">
    <property type="entry name" value="Zinc finger, RanBP2-type"/>
    <property type="match status" value="1"/>
</dbReference>
<dbReference type="GO" id="GO:0008270">
    <property type="term" value="F:zinc ion binding"/>
    <property type="evidence" value="ECO:0007669"/>
    <property type="project" value="UniProtKB-KW"/>
</dbReference>
<keyword evidence="12" id="KW-1185">Reference proteome</keyword>
<reference evidence="11" key="1">
    <citation type="submission" date="2020-11" db="EMBL/GenBank/DDBJ databases">
        <authorList>
            <person name="Tran Van P."/>
        </authorList>
    </citation>
    <scope>NUCLEOTIDE SEQUENCE</scope>
</reference>
<dbReference type="EMBL" id="CAJPEX010004846">
    <property type="protein sequence ID" value="CAG0923266.1"/>
    <property type="molecule type" value="Genomic_DNA"/>
</dbReference>